<dbReference type="InterPro" id="IPR016036">
    <property type="entry name" value="Malonyl_transacylase_ACP-bd"/>
</dbReference>
<dbReference type="InterPro" id="IPR049552">
    <property type="entry name" value="PKS_DH_N"/>
</dbReference>
<keyword evidence="6" id="KW-0560">Oxidoreductase</keyword>
<dbReference type="Proteomes" id="UP000813444">
    <property type="component" value="Unassembled WGS sequence"/>
</dbReference>
<sequence>MDAAVIGLSFRLPQGIVDETSLWEALQGGKNLSTEWPANRATIESFYGGPKNTVNKLPTPKGHFLHGDPASFDAPFFSITSQEAEAIDPQQRWALETAYHAFENAGLSLDSIRGSRTSVYVGSMSDDYTRLLAKDADTMPRMAISGTSPSILANRISWFFNLTGPSMHVDSACSSSLTALDLACQSLLNRNASQALVIGSSLMLSPESSLLLSNMNFLSPDGVCHTFDKCANGYARGEGIVALLIKPASAAMQDGDMIRAVIRAIGSNQDGRTPGLTQPSVEAQARLIREVYNKAGLTLESTGYIEAHGTGTVVGDPLEMAAIHRTFGAKRSLDRPLYVGSIKSNIGHLEGGSGLAGVIKSILILEKGIIPPNALFETLNPALSYEDNNIVVPSNGIDWPGNGPRRVSVNSFGFGGSNAHAILDDAAHYLQARGLPAPDRQWIHRPAQLTNGLRQKETNGTHNHVSVAESRLFLLIFSANDKNAILRLGERYGRYVDAIAPPLDQNLADLAYTLAAKRSLMGWRTFAILASSENVPRLSGALSQPVRVTDRLRMAMVFTGQGAQYVNMGLELIAYPAFDKALREAHVALMELGCKWSLLDAMKDAANINCPEYSQVLCTALQMALVLLLRSFGIRPEAVVGHSSGEIAAAFATGGLSFRSALKVAFHRGRLAQYLKSTLTQPEAMVSVNLPETLVKGYLSDKLPAFVDSLHISCINSPLNCTISGKGESVDALIAQLEADHIFASKMNTGLAYHSPTMEGMASKYREELQFLTSDSSQQDSIPMISSVTGRTVSWEELTEGQYWVDNLVSPVRFNDALRTLLAQTSSAALTDIVEVGPHSALRRPISDAVRAYVSDNQGPRYHAVLNRNMPPVKSIMSMAGRLFIAGFPISILEVNRQAAATRGKPLRFLTDLPAYPFDHSRRYWKESRLARDYRLRAPVPPDSLGIPANDWNPLEPRWRNHLSVEAMPWIGDHAINGAVLYPGTGMLVMAIEAVKQTAPNRQLLGFHIKEAHFLNPMLIDNSEATESVIQLRRVENTFDKDATWSDITIYSYHKARWTKCFRAIIQVQYDDFESQMDGGLEWKTTLSKVEDEYHDSVQACSKVIDAAAFYAHCQDHGFQYGDNFRLLHDIAWNGHDKAVARIALPPAHCQTASFVHPATLDAAFHVSLTQVSKGLSKPMATMVPHQLFDTWVSAQAWKRSPCAPMRLASFLREAGSSSASATVYTMSDEGKPLCIMGKLMITSLSTEMVEATARERLIHDIEWKPQLSLQSPRQITDLCQSAAPERDDSDMVRFYGDLGASLAKAVSNVLNKLTRAEMAKCPSHLQSLAAALAVQVARYQEQGLLEDHQAEEFLLRAEEEKPGWRIFPAVVRNLEAIFRGDVDALDLTYTDGLADAFYRSVFDHCCDDRFKRYLELLCHENPALRILEIGAGTGGMTRHVLSALHHVERRSGTTTYNEFMYTDISPSFFANAQEEFDGARITFQTFDVELDPVQQGLEVASYDLILAGGVLHATKNLSITMANVHKLLKPGGQLLMVEMISPESIHANVGFGVLPGWWLSQESHRELSPIITDDRWDQMLKDTGFSGTDLILRDYESDACHFSSVIASSAIKTNPKKSMEGRMIVIVRDTEQDLFGKEVAQILRISVSAIIVTLIEWEKLELQPGDVVVCLVEMSSPFLANISKGDFGTLQSMLQCVQNLVWVTCTSQFDDNYPHYATVTGLLRTLRMEGIEKRIISLAVESDDNTTSETISGYIHRVLEAGVQSNPEVEFVVRNGYLSTARLVESSVVDDAIQGMASAEPRHEPLGSDPPTKLSVGTPGMLDTLRFVEDESYSDRLGPDELEVEAQAWAVSFRDVLVALGRVPGDDLGWDYAGIVTKTGANCAFQPGDRVGLGHPGSMRTRVRTSSKRVFRMPDDMTYEEAVSFINPACTAYHSLINVARLEKGESILIHSAAGATGQMATWIAKHRGAAIFATVGNEQKRQFLIDRFGIPASHVFSSRNTSFAQAVKRLTNGSGVHVVLNSLAGDSLRASWDCIAPYGRFIEIGKADIMSNSALPMSNFQRNVTFAAVDLHHLALTKLDLMSEIMTQVLDLVKNKVIDFPFPRESFPASKIEAGFRAMQSGNNIGRIIIRVDPAEAVPKCIRLRSEWTFNSESSYLIVGGLGGIGQAICKWMASKGARHLILLSRSGIRSQAASDTVKDLELRGVKASVVVCDASSLQDLKTALDSCQRTVPPIKGCINAAMALHDSIFEKMDYAQWVGTIHSKVDSAWNLHQLFPKGLDFFILLSSLSGLYGSISLSNYAASCTFQDALAHSRNLNGQKSISLDIGWMRTIGIIAETEVYQRNRVKARDMRPIENDEFLALMDWCCDPNRTFTTEKQGSKGQILIGATTPAFFLSRGETPIPQVRSRIFSSLTGNLEASSRPKGNIVDRHVELFAQAKEPAERARIVAAALAEKLARALSVATDYVSTDKTLAECGVDSLMAIELRNWFIRDFKAKLAIFEMMGSTPISLIGEIVTNRSTVVQI</sequence>
<dbReference type="InterPro" id="IPR016035">
    <property type="entry name" value="Acyl_Trfase/lysoPLipase"/>
</dbReference>
<dbReference type="Pfam" id="PF00698">
    <property type="entry name" value="Acyl_transf_1"/>
    <property type="match status" value="1"/>
</dbReference>
<keyword evidence="2" id="KW-0596">Phosphopantetheine</keyword>
<dbReference type="Pfam" id="PF02801">
    <property type="entry name" value="Ketoacyl-synt_C"/>
    <property type="match status" value="1"/>
</dbReference>
<proteinExistence type="predicted"/>
<dbReference type="Pfam" id="PF23114">
    <property type="entry name" value="NAD-bd_HRPKS_sdrA"/>
    <property type="match status" value="1"/>
</dbReference>
<dbReference type="SUPFAM" id="SSF51735">
    <property type="entry name" value="NAD(P)-binding Rossmann-fold domains"/>
    <property type="match status" value="2"/>
</dbReference>
<dbReference type="InterPro" id="IPR018201">
    <property type="entry name" value="Ketoacyl_synth_AS"/>
</dbReference>
<keyword evidence="5" id="KW-0521">NADP</keyword>
<keyword evidence="14" id="KW-1185">Reference proteome</keyword>
<gene>
    <name evidence="13" type="ORF">B0I35DRAFT_484602</name>
</gene>
<dbReference type="SMART" id="SM00822">
    <property type="entry name" value="PKS_KR"/>
    <property type="match status" value="1"/>
</dbReference>
<accession>A0A8K0WLB8</accession>
<dbReference type="Pfam" id="PF08242">
    <property type="entry name" value="Methyltransf_12"/>
    <property type="match status" value="1"/>
</dbReference>
<dbReference type="Gene3D" id="3.10.129.110">
    <property type="entry name" value="Polyketide synthase dehydratase"/>
    <property type="match status" value="1"/>
</dbReference>
<dbReference type="Gene3D" id="3.40.366.10">
    <property type="entry name" value="Malonyl-Coenzyme A Acyl Carrier Protein, domain 2"/>
    <property type="match status" value="1"/>
</dbReference>
<dbReference type="InterPro" id="IPR006162">
    <property type="entry name" value="Ppantetheine_attach_site"/>
</dbReference>
<dbReference type="Gene3D" id="3.40.50.720">
    <property type="entry name" value="NAD(P)-binding Rossmann-like Domain"/>
    <property type="match status" value="2"/>
</dbReference>
<dbReference type="FunFam" id="3.40.50.720:FF:000209">
    <property type="entry name" value="Polyketide synthase Pks12"/>
    <property type="match status" value="1"/>
</dbReference>
<dbReference type="InterPro" id="IPR020843">
    <property type="entry name" value="ER"/>
</dbReference>
<evidence type="ECO:0000256" key="9">
    <source>
        <dbReference type="PROSITE-ProRule" id="PRU01363"/>
    </source>
</evidence>
<evidence type="ECO:0000256" key="1">
    <source>
        <dbReference type="ARBA" id="ARBA00005179"/>
    </source>
</evidence>
<dbReference type="PROSITE" id="PS52019">
    <property type="entry name" value="PKS_MFAS_DH"/>
    <property type="match status" value="1"/>
</dbReference>
<dbReference type="SUPFAM" id="SSF53335">
    <property type="entry name" value="S-adenosyl-L-methionine-dependent methyltransferases"/>
    <property type="match status" value="1"/>
</dbReference>
<feature type="domain" description="Ketosynthase family 3 (KS3)" evidence="11">
    <location>
        <begin position="1"/>
        <end position="425"/>
    </location>
</feature>
<dbReference type="SUPFAM" id="SSF53901">
    <property type="entry name" value="Thiolase-like"/>
    <property type="match status" value="1"/>
</dbReference>
<dbReference type="GO" id="GO:0004315">
    <property type="term" value="F:3-oxoacyl-[acyl-carrier-protein] synthase activity"/>
    <property type="evidence" value="ECO:0007669"/>
    <property type="project" value="InterPro"/>
</dbReference>
<dbReference type="InterPro" id="IPR014031">
    <property type="entry name" value="Ketoacyl_synth_C"/>
</dbReference>
<dbReference type="GO" id="GO:0031177">
    <property type="term" value="F:phosphopantetheine binding"/>
    <property type="evidence" value="ECO:0007669"/>
    <property type="project" value="InterPro"/>
</dbReference>
<dbReference type="SMART" id="SM00827">
    <property type="entry name" value="PKS_AT"/>
    <property type="match status" value="1"/>
</dbReference>
<feature type="domain" description="PKS/mFAS DH" evidence="12">
    <location>
        <begin position="942"/>
        <end position="1251"/>
    </location>
</feature>
<feature type="active site" description="Proton acceptor; for dehydratase activity" evidence="9">
    <location>
        <position position="974"/>
    </location>
</feature>
<evidence type="ECO:0008006" key="15">
    <source>
        <dbReference type="Google" id="ProtNLM"/>
    </source>
</evidence>
<dbReference type="Pfam" id="PF00109">
    <property type="entry name" value="ketoacyl-synt"/>
    <property type="match status" value="1"/>
</dbReference>
<dbReference type="Gene3D" id="1.10.1200.10">
    <property type="entry name" value="ACP-like"/>
    <property type="match status" value="1"/>
</dbReference>
<dbReference type="Pfam" id="PF21089">
    <property type="entry name" value="PKS_DH_N"/>
    <property type="match status" value="1"/>
</dbReference>
<dbReference type="GO" id="GO:1901336">
    <property type="term" value="P:lactone biosynthetic process"/>
    <property type="evidence" value="ECO:0007669"/>
    <property type="project" value="UniProtKB-ARBA"/>
</dbReference>
<keyword evidence="3" id="KW-0597">Phosphoprotein</keyword>
<dbReference type="PANTHER" id="PTHR43775">
    <property type="entry name" value="FATTY ACID SYNTHASE"/>
    <property type="match status" value="1"/>
</dbReference>
<dbReference type="SUPFAM" id="SSF52151">
    <property type="entry name" value="FabD/lysophospholipase-like"/>
    <property type="match status" value="1"/>
</dbReference>
<dbReference type="CDD" id="cd05195">
    <property type="entry name" value="enoyl_red"/>
    <property type="match status" value="1"/>
</dbReference>
<dbReference type="InterPro" id="IPR050091">
    <property type="entry name" value="PKS_NRPS_Biosynth_Enz"/>
</dbReference>
<dbReference type="Pfam" id="PF16197">
    <property type="entry name" value="KAsynt_C_assoc"/>
    <property type="match status" value="1"/>
</dbReference>
<dbReference type="Gene3D" id="3.90.180.10">
    <property type="entry name" value="Medium-chain alcohol dehydrogenases, catalytic domain"/>
    <property type="match status" value="1"/>
</dbReference>
<dbReference type="GO" id="GO:0016491">
    <property type="term" value="F:oxidoreductase activity"/>
    <property type="evidence" value="ECO:0007669"/>
    <property type="project" value="UniProtKB-KW"/>
</dbReference>
<keyword evidence="8" id="KW-0012">Acyltransferase</keyword>
<dbReference type="GO" id="GO:0030639">
    <property type="term" value="P:polyketide biosynthetic process"/>
    <property type="evidence" value="ECO:0007669"/>
    <property type="project" value="UniProtKB-ARBA"/>
</dbReference>
<dbReference type="InterPro" id="IPR020841">
    <property type="entry name" value="PKS_Beta-ketoAc_synthase_dom"/>
</dbReference>
<dbReference type="InterPro" id="IPR029063">
    <property type="entry name" value="SAM-dependent_MTases_sf"/>
</dbReference>
<evidence type="ECO:0000259" key="10">
    <source>
        <dbReference type="PROSITE" id="PS50075"/>
    </source>
</evidence>
<dbReference type="PROSITE" id="PS00012">
    <property type="entry name" value="PHOSPHOPANTETHEINE"/>
    <property type="match status" value="1"/>
</dbReference>
<reference evidence="13" key="1">
    <citation type="journal article" date="2021" name="Nat. Commun.">
        <title>Genetic determinants of endophytism in the Arabidopsis root mycobiome.</title>
        <authorList>
            <person name="Mesny F."/>
            <person name="Miyauchi S."/>
            <person name="Thiergart T."/>
            <person name="Pickel B."/>
            <person name="Atanasova L."/>
            <person name="Karlsson M."/>
            <person name="Huettel B."/>
            <person name="Barry K.W."/>
            <person name="Haridas S."/>
            <person name="Chen C."/>
            <person name="Bauer D."/>
            <person name="Andreopoulos W."/>
            <person name="Pangilinan J."/>
            <person name="LaButti K."/>
            <person name="Riley R."/>
            <person name="Lipzen A."/>
            <person name="Clum A."/>
            <person name="Drula E."/>
            <person name="Henrissat B."/>
            <person name="Kohler A."/>
            <person name="Grigoriev I.V."/>
            <person name="Martin F.M."/>
            <person name="Hacquard S."/>
        </authorList>
    </citation>
    <scope>NUCLEOTIDE SEQUENCE</scope>
    <source>
        <strain evidence="13">MPI-CAGE-CH-0235</strain>
    </source>
</reference>
<evidence type="ECO:0000256" key="3">
    <source>
        <dbReference type="ARBA" id="ARBA00022553"/>
    </source>
</evidence>
<dbReference type="Pfam" id="PF23297">
    <property type="entry name" value="ACP_SdgA_C"/>
    <property type="match status" value="1"/>
</dbReference>
<feature type="region of interest" description="N-terminal hotdog fold" evidence="9">
    <location>
        <begin position="942"/>
        <end position="1073"/>
    </location>
</feature>
<dbReference type="InterPro" id="IPR032821">
    <property type="entry name" value="PKS_assoc"/>
</dbReference>
<feature type="region of interest" description="C-terminal hotdog fold" evidence="9">
    <location>
        <begin position="1102"/>
        <end position="1251"/>
    </location>
</feature>
<dbReference type="InterPro" id="IPR014030">
    <property type="entry name" value="Ketoacyl_synth_N"/>
</dbReference>
<feature type="active site" description="Proton donor; for dehydratase activity" evidence="9">
    <location>
        <position position="1162"/>
    </location>
</feature>
<dbReference type="InterPro" id="IPR013217">
    <property type="entry name" value="Methyltransf_12"/>
</dbReference>
<dbReference type="InterPro" id="IPR011032">
    <property type="entry name" value="GroES-like_sf"/>
</dbReference>
<dbReference type="SUPFAM" id="SSF50129">
    <property type="entry name" value="GroES-like"/>
    <property type="match status" value="1"/>
</dbReference>
<dbReference type="GO" id="GO:0004312">
    <property type="term" value="F:fatty acid synthase activity"/>
    <property type="evidence" value="ECO:0007669"/>
    <property type="project" value="TreeGrafter"/>
</dbReference>
<dbReference type="PROSITE" id="PS52004">
    <property type="entry name" value="KS3_2"/>
    <property type="match status" value="1"/>
</dbReference>
<dbReference type="Pfam" id="PF00107">
    <property type="entry name" value="ADH_zinc_N"/>
    <property type="match status" value="1"/>
</dbReference>
<evidence type="ECO:0000256" key="7">
    <source>
        <dbReference type="ARBA" id="ARBA00023268"/>
    </source>
</evidence>
<dbReference type="InterPro" id="IPR013149">
    <property type="entry name" value="ADH-like_C"/>
</dbReference>
<evidence type="ECO:0000313" key="13">
    <source>
        <dbReference type="EMBL" id="KAH7304313.1"/>
    </source>
</evidence>
<dbReference type="OrthoDB" id="329835at2759"/>
<dbReference type="EMBL" id="JAGPNK010000024">
    <property type="protein sequence ID" value="KAH7304313.1"/>
    <property type="molecule type" value="Genomic_DNA"/>
</dbReference>
<dbReference type="InterPro" id="IPR049900">
    <property type="entry name" value="PKS_mFAS_DH"/>
</dbReference>
<dbReference type="PROSITE" id="PS50075">
    <property type="entry name" value="CARRIER"/>
    <property type="match status" value="1"/>
</dbReference>
<dbReference type="InterPro" id="IPR013968">
    <property type="entry name" value="PKS_KR"/>
</dbReference>
<dbReference type="SMART" id="SM00826">
    <property type="entry name" value="PKS_DH"/>
    <property type="match status" value="1"/>
</dbReference>
<dbReference type="SUPFAM" id="SSF47336">
    <property type="entry name" value="ACP-like"/>
    <property type="match status" value="1"/>
</dbReference>
<dbReference type="GO" id="GO:0006633">
    <property type="term" value="P:fatty acid biosynthetic process"/>
    <property type="evidence" value="ECO:0007669"/>
    <property type="project" value="InterPro"/>
</dbReference>
<keyword evidence="4" id="KW-0808">Transferase</keyword>
<dbReference type="InterPro" id="IPR020806">
    <property type="entry name" value="PKS_PP-bd"/>
</dbReference>
<dbReference type="InterPro" id="IPR042104">
    <property type="entry name" value="PKS_dehydratase_sf"/>
</dbReference>
<dbReference type="InterPro" id="IPR036736">
    <property type="entry name" value="ACP-like_sf"/>
</dbReference>
<dbReference type="Pfam" id="PF14765">
    <property type="entry name" value="PS-DH"/>
    <property type="match status" value="1"/>
</dbReference>
<dbReference type="Gene3D" id="3.40.47.10">
    <property type="match status" value="1"/>
</dbReference>
<evidence type="ECO:0000259" key="12">
    <source>
        <dbReference type="PROSITE" id="PS52019"/>
    </source>
</evidence>
<evidence type="ECO:0000259" key="11">
    <source>
        <dbReference type="PROSITE" id="PS52004"/>
    </source>
</evidence>
<comment type="caution">
    <text evidence="13">The sequence shown here is derived from an EMBL/GenBank/DDBJ whole genome shotgun (WGS) entry which is preliminary data.</text>
</comment>
<dbReference type="SMART" id="SM00825">
    <property type="entry name" value="PKS_KS"/>
    <property type="match status" value="1"/>
</dbReference>
<dbReference type="Gene3D" id="3.40.50.150">
    <property type="entry name" value="Vaccinia Virus protein VP39"/>
    <property type="match status" value="1"/>
</dbReference>
<dbReference type="InterPro" id="IPR020807">
    <property type="entry name" value="PKS_DH"/>
</dbReference>
<evidence type="ECO:0000256" key="2">
    <source>
        <dbReference type="ARBA" id="ARBA00022450"/>
    </source>
</evidence>
<organism evidence="13 14">
    <name type="scientific">Stachybotrys elegans</name>
    <dbReference type="NCBI Taxonomy" id="80388"/>
    <lineage>
        <taxon>Eukaryota</taxon>
        <taxon>Fungi</taxon>
        <taxon>Dikarya</taxon>
        <taxon>Ascomycota</taxon>
        <taxon>Pezizomycotina</taxon>
        <taxon>Sordariomycetes</taxon>
        <taxon>Hypocreomycetidae</taxon>
        <taxon>Hypocreales</taxon>
        <taxon>Stachybotryaceae</taxon>
        <taxon>Stachybotrys</taxon>
    </lineage>
</organism>
<evidence type="ECO:0000256" key="5">
    <source>
        <dbReference type="ARBA" id="ARBA00022857"/>
    </source>
</evidence>
<evidence type="ECO:0000313" key="14">
    <source>
        <dbReference type="Proteomes" id="UP000813444"/>
    </source>
</evidence>
<dbReference type="InterPro" id="IPR056501">
    <property type="entry name" value="NAD-bd_HRPKS_sdrA"/>
</dbReference>
<dbReference type="SMART" id="SM00823">
    <property type="entry name" value="PKS_PP"/>
    <property type="match status" value="1"/>
</dbReference>
<evidence type="ECO:0000256" key="8">
    <source>
        <dbReference type="ARBA" id="ARBA00023315"/>
    </source>
</evidence>
<dbReference type="InterPro" id="IPR009081">
    <property type="entry name" value="PP-bd_ACP"/>
</dbReference>
<evidence type="ECO:0000256" key="4">
    <source>
        <dbReference type="ARBA" id="ARBA00022679"/>
    </source>
</evidence>
<comment type="pathway">
    <text evidence="1">Secondary metabolite biosynthesis.</text>
</comment>
<protein>
    <recommendedName>
        <fullName evidence="15">Carrier domain-containing protein</fullName>
    </recommendedName>
</protein>
<dbReference type="InterPro" id="IPR014043">
    <property type="entry name" value="Acyl_transferase_dom"/>
</dbReference>
<dbReference type="CDD" id="cd02440">
    <property type="entry name" value="AdoMet_MTases"/>
    <property type="match status" value="1"/>
</dbReference>
<dbReference type="PANTHER" id="PTHR43775:SF29">
    <property type="entry name" value="ASPERFURANONE POLYKETIDE SYNTHASE AFOG-RELATED"/>
    <property type="match status" value="1"/>
</dbReference>
<dbReference type="InterPro" id="IPR049551">
    <property type="entry name" value="PKS_DH_C"/>
</dbReference>
<dbReference type="SMART" id="SM00829">
    <property type="entry name" value="PKS_ER"/>
    <property type="match status" value="1"/>
</dbReference>
<evidence type="ECO:0000256" key="6">
    <source>
        <dbReference type="ARBA" id="ARBA00023002"/>
    </source>
</evidence>
<dbReference type="PROSITE" id="PS00606">
    <property type="entry name" value="KS3_1"/>
    <property type="match status" value="1"/>
</dbReference>
<feature type="domain" description="Carrier" evidence="10">
    <location>
        <begin position="2445"/>
        <end position="2523"/>
    </location>
</feature>
<name>A0A8K0WLB8_9HYPO</name>
<dbReference type="Gene3D" id="3.30.70.3290">
    <property type="match status" value="1"/>
</dbReference>
<dbReference type="Pfam" id="PF08659">
    <property type="entry name" value="KR"/>
    <property type="match status" value="1"/>
</dbReference>
<dbReference type="InterPro" id="IPR016039">
    <property type="entry name" value="Thiolase-like"/>
</dbReference>
<dbReference type="CDD" id="cd00833">
    <property type="entry name" value="PKS"/>
    <property type="match status" value="1"/>
</dbReference>
<dbReference type="SUPFAM" id="SSF55048">
    <property type="entry name" value="Probable ACP-binding domain of malonyl-CoA ACP transacylase"/>
    <property type="match status" value="1"/>
</dbReference>
<dbReference type="InterPro" id="IPR057326">
    <property type="entry name" value="KR_dom"/>
</dbReference>
<dbReference type="InterPro" id="IPR036291">
    <property type="entry name" value="NAD(P)-bd_dom_sf"/>
</dbReference>
<keyword evidence="7" id="KW-0511">Multifunctional enzyme</keyword>
<dbReference type="InterPro" id="IPR001227">
    <property type="entry name" value="Ac_transferase_dom_sf"/>
</dbReference>